<dbReference type="SMART" id="SM00956">
    <property type="entry name" value="RQC"/>
    <property type="match status" value="1"/>
</dbReference>
<evidence type="ECO:0000256" key="3">
    <source>
        <dbReference type="ARBA" id="ARBA00005446"/>
    </source>
</evidence>
<organism evidence="19 20">
    <name type="scientific">Paludisphaera mucosa</name>
    <dbReference type="NCBI Taxonomy" id="3030827"/>
    <lineage>
        <taxon>Bacteria</taxon>
        <taxon>Pseudomonadati</taxon>
        <taxon>Planctomycetota</taxon>
        <taxon>Planctomycetia</taxon>
        <taxon>Isosphaerales</taxon>
        <taxon>Isosphaeraceae</taxon>
        <taxon>Paludisphaera</taxon>
    </lineage>
</organism>
<evidence type="ECO:0000256" key="1">
    <source>
        <dbReference type="ARBA" id="ARBA00001946"/>
    </source>
</evidence>
<evidence type="ECO:0000259" key="18">
    <source>
        <dbReference type="PROSITE" id="PS51194"/>
    </source>
</evidence>
<evidence type="ECO:0000256" key="13">
    <source>
        <dbReference type="ARBA" id="ARBA00044535"/>
    </source>
</evidence>
<feature type="domain" description="HRDC" evidence="16">
    <location>
        <begin position="741"/>
        <end position="821"/>
    </location>
</feature>
<accession>A0ABT6FDG8</accession>
<dbReference type="GO" id="GO:0003678">
    <property type="term" value="F:DNA helicase activity"/>
    <property type="evidence" value="ECO:0007669"/>
    <property type="project" value="UniProtKB-EC"/>
</dbReference>
<evidence type="ECO:0000256" key="12">
    <source>
        <dbReference type="ARBA" id="ARBA00034808"/>
    </source>
</evidence>
<keyword evidence="5" id="KW-0547">Nucleotide-binding</keyword>
<evidence type="ECO:0000256" key="7">
    <source>
        <dbReference type="ARBA" id="ARBA00022806"/>
    </source>
</evidence>
<dbReference type="NCBIfam" id="TIGR00614">
    <property type="entry name" value="recQ_fam"/>
    <property type="match status" value="1"/>
</dbReference>
<dbReference type="InterPro" id="IPR018982">
    <property type="entry name" value="RQC_domain"/>
</dbReference>
<comment type="cofactor">
    <cofactor evidence="1">
        <name>Mg(2+)</name>
        <dbReference type="ChEBI" id="CHEBI:18420"/>
    </cofactor>
</comment>
<keyword evidence="10" id="KW-0413">Isomerase</keyword>
<evidence type="ECO:0000256" key="11">
    <source>
        <dbReference type="ARBA" id="ARBA00034617"/>
    </source>
</evidence>
<dbReference type="InterPro" id="IPR044876">
    <property type="entry name" value="HRDC_dom_sf"/>
</dbReference>
<dbReference type="InterPro" id="IPR001650">
    <property type="entry name" value="Helicase_C-like"/>
</dbReference>
<feature type="domain" description="Helicase C-terminal" evidence="18">
    <location>
        <begin position="223"/>
        <end position="373"/>
    </location>
</feature>
<keyword evidence="4" id="KW-0479">Metal-binding</keyword>
<sequence>MSLVGEPVDLEHALRGRFGLQDFRPGQREVIEAVLGGRDVLCVMPTGGGKSLCYQLPAVVTPGLTLVVSPLIALMKDQVDALTQRGVRATLLNSTIDAALQTQRMAEIEAGLYDLVYVAPERFRSSRFTAMIQRVRPALMAVDEAHCISQWGHDFRPDYARLGEARRRIGSPPCIALTATATDVVQRDVAEQLGLHDPRLFVTGFDRPNLRYVVAKTGRDEAKLQELSRTLERAPGPAVIYASSRARCEAVAAYVAKELRREVVVYHAGMDRDARSKAQDDFMNGEADVVVATNAFGMGVDKSDIRSVIHFNMPGTIEAYYQEAGRAGRDGRPSVCVLLYSAGDRRLQEMFIENEFPPRQAVHQVYDYLRSLDDDPIELTYAQILEQSGVDVKESGVGASIQILDDAGAIEKFSPRENMAIVRFNMEADELEGSLVERISAQAPVKRAVLAGLEAMARGRVGEPCYFRPDELAAALGLDRPALNRAIKGLTAELPIDYIPPFRGNALRVVDRTRKARDLEIDFRKLEVRKRHEYEKLDRMTQYAMSPICRRSLILSYFGERANLSEHCGGCDNCRSDGDGPGGVDATLVDAPAARETIQKVLSGVARAKGRFGKTSVAQMLAGSDSERMTRGGLQALSTYGILRNSGLTHREIADLIDALGGAGLIESQSVDGFKPVVSLSEAGWAWLRDREAPALSLRLPREVAHKFAAVHGLARASARAATASRSADSSAAGDSATASDFCGDPLWERLKALRQQWAREAKQPAYCVFTNQTMEALVRQRPTTPAALGEVKGLGRARIERYGDALLEAIAGLQPDFAPTIDEPFTEPDPLLPTPRPPRTTTPPATKTPVAAAPSPATPAMPAPATSSDHVSTEEWTWRLLDRGFTIEDAAAIRSLDPSVVVRHLVWMVRRGKPLAASAIAPEAVVTAWDAWMAARPDGEAPVEPADRLYLWPLFRACRTGL</sequence>
<dbReference type="SUPFAM" id="SSF52540">
    <property type="entry name" value="P-loop containing nucleoside triphosphate hydrolases"/>
    <property type="match status" value="1"/>
</dbReference>
<dbReference type="Pfam" id="PF09382">
    <property type="entry name" value="RQC"/>
    <property type="match status" value="1"/>
</dbReference>
<comment type="similarity">
    <text evidence="3">Belongs to the helicase family. RecQ subfamily.</text>
</comment>
<dbReference type="InterPro" id="IPR036390">
    <property type="entry name" value="WH_DNA-bd_sf"/>
</dbReference>
<evidence type="ECO:0000256" key="5">
    <source>
        <dbReference type="ARBA" id="ARBA00022741"/>
    </source>
</evidence>
<reference evidence="19 20" key="1">
    <citation type="submission" date="2023-03" db="EMBL/GenBank/DDBJ databases">
        <title>Paludisphaera mucosa sp. nov. a novel planctomycete from northern fen.</title>
        <authorList>
            <person name="Ivanova A."/>
        </authorList>
    </citation>
    <scope>NUCLEOTIDE SEQUENCE [LARGE SCALE GENOMIC DNA]</scope>
    <source>
        <strain evidence="19 20">Pla2</strain>
    </source>
</reference>
<evidence type="ECO:0000256" key="14">
    <source>
        <dbReference type="ARBA" id="ARBA00044550"/>
    </source>
</evidence>
<dbReference type="EC" id="5.6.2.4" evidence="12"/>
<feature type="region of interest" description="Disordered" evidence="15">
    <location>
        <begin position="824"/>
        <end position="870"/>
    </location>
</feature>
<evidence type="ECO:0000256" key="15">
    <source>
        <dbReference type="SAM" id="MobiDB-lite"/>
    </source>
</evidence>
<evidence type="ECO:0000259" key="16">
    <source>
        <dbReference type="PROSITE" id="PS50967"/>
    </source>
</evidence>
<dbReference type="PROSITE" id="PS51192">
    <property type="entry name" value="HELICASE_ATP_BIND_1"/>
    <property type="match status" value="1"/>
</dbReference>
<dbReference type="GO" id="GO:0016787">
    <property type="term" value="F:hydrolase activity"/>
    <property type="evidence" value="ECO:0007669"/>
    <property type="project" value="UniProtKB-KW"/>
</dbReference>
<evidence type="ECO:0000256" key="2">
    <source>
        <dbReference type="ARBA" id="ARBA00001947"/>
    </source>
</evidence>
<dbReference type="InterPro" id="IPR010997">
    <property type="entry name" value="HRDC-like_sf"/>
</dbReference>
<dbReference type="CDD" id="cd17920">
    <property type="entry name" value="DEXHc_RecQ"/>
    <property type="match status" value="1"/>
</dbReference>
<comment type="catalytic activity">
    <reaction evidence="11">
        <text>Couples ATP hydrolysis with the unwinding of duplex DNA by translocating in the 3'-5' direction.</text>
        <dbReference type="EC" id="5.6.2.4"/>
    </reaction>
</comment>
<keyword evidence="20" id="KW-1185">Reference proteome</keyword>
<dbReference type="InterPro" id="IPR004589">
    <property type="entry name" value="DNA_helicase_ATP-dep_RecQ"/>
</dbReference>
<proteinExistence type="inferred from homology"/>
<dbReference type="SUPFAM" id="SSF47819">
    <property type="entry name" value="HRDC-like"/>
    <property type="match status" value="1"/>
</dbReference>
<evidence type="ECO:0000259" key="17">
    <source>
        <dbReference type="PROSITE" id="PS51192"/>
    </source>
</evidence>
<dbReference type="Proteomes" id="UP001216907">
    <property type="component" value="Unassembled WGS sequence"/>
</dbReference>
<feature type="compositionally biased region" description="Pro residues" evidence="15">
    <location>
        <begin position="831"/>
        <end position="842"/>
    </location>
</feature>
<protein>
    <recommendedName>
        <fullName evidence="13">ATP-dependent DNA helicase RecQ</fullName>
        <ecNumber evidence="12">5.6.2.4</ecNumber>
    </recommendedName>
    <alternativeName>
        <fullName evidence="14">DNA 3'-5' helicase RecQ</fullName>
    </alternativeName>
</protein>
<dbReference type="Pfam" id="PF16124">
    <property type="entry name" value="RecQ_Zn_bind"/>
    <property type="match status" value="1"/>
</dbReference>
<gene>
    <name evidence="19" type="ORF">PZE19_17540</name>
</gene>
<dbReference type="RefSeq" id="WP_277861925.1">
    <property type="nucleotide sequence ID" value="NZ_JARRAG010000002.1"/>
</dbReference>
<dbReference type="EMBL" id="JARRAG010000002">
    <property type="protein sequence ID" value="MDG3005594.1"/>
    <property type="molecule type" value="Genomic_DNA"/>
</dbReference>
<keyword evidence="6 19" id="KW-0378">Hydrolase</keyword>
<dbReference type="Pfam" id="PF00570">
    <property type="entry name" value="HRDC"/>
    <property type="match status" value="1"/>
</dbReference>
<comment type="caution">
    <text evidence="19">The sequence shown here is derived from an EMBL/GenBank/DDBJ whole genome shotgun (WGS) entry which is preliminary data.</text>
</comment>
<comment type="cofactor">
    <cofactor evidence="2">
        <name>Zn(2+)</name>
        <dbReference type="ChEBI" id="CHEBI:29105"/>
    </cofactor>
</comment>
<feature type="compositionally biased region" description="Low complexity" evidence="15">
    <location>
        <begin position="843"/>
        <end position="856"/>
    </location>
</feature>
<dbReference type="SMART" id="SM00487">
    <property type="entry name" value="DEXDc"/>
    <property type="match status" value="1"/>
</dbReference>
<dbReference type="SMART" id="SM00341">
    <property type="entry name" value="HRDC"/>
    <property type="match status" value="1"/>
</dbReference>
<dbReference type="InterPro" id="IPR011545">
    <property type="entry name" value="DEAD/DEAH_box_helicase_dom"/>
</dbReference>
<dbReference type="Gene3D" id="1.10.10.10">
    <property type="entry name" value="Winged helix-like DNA-binding domain superfamily/Winged helix DNA-binding domain"/>
    <property type="match status" value="1"/>
</dbReference>
<feature type="domain" description="Helicase ATP-binding" evidence="17">
    <location>
        <begin position="31"/>
        <end position="199"/>
    </location>
</feature>
<dbReference type="Pfam" id="PF00270">
    <property type="entry name" value="DEAD"/>
    <property type="match status" value="1"/>
</dbReference>
<evidence type="ECO:0000313" key="19">
    <source>
        <dbReference type="EMBL" id="MDG3005594.1"/>
    </source>
</evidence>
<keyword evidence="8" id="KW-0067">ATP-binding</keyword>
<evidence type="ECO:0000256" key="6">
    <source>
        <dbReference type="ARBA" id="ARBA00022801"/>
    </source>
</evidence>
<dbReference type="InterPro" id="IPR036388">
    <property type="entry name" value="WH-like_DNA-bd_sf"/>
</dbReference>
<keyword evidence="7 19" id="KW-0347">Helicase</keyword>
<evidence type="ECO:0000256" key="9">
    <source>
        <dbReference type="ARBA" id="ARBA00023125"/>
    </source>
</evidence>
<dbReference type="PROSITE" id="PS51194">
    <property type="entry name" value="HELICASE_CTER"/>
    <property type="match status" value="1"/>
</dbReference>
<dbReference type="InterPro" id="IPR032284">
    <property type="entry name" value="RecQ_Zn-bd"/>
</dbReference>
<dbReference type="PANTHER" id="PTHR13710">
    <property type="entry name" value="DNA HELICASE RECQ FAMILY MEMBER"/>
    <property type="match status" value="1"/>
</dbReference>
<dbReference type="InterPro" id="IPR002121">
    <property type="entry name" value="HRDC_dom"/>
</dbReference>
<dbReference type="Gene3D" id="3.40.50.300">
    <property type="entry name" value="P-loop containing nucleotide triphosphate hydrolases"/>
    <property type="match status" value="2"/>
</dbReference>
<dbReference type="InterPro" id="IPR014001">
    <property type="entry name" value="Helicase_ATP-bd"/>
</dbReference>
<dbReference type="InterPro" id="IPR027417">
    <property type="entry name" value="P-loop_NTPase"/>
</dbReference>
<evidence type="ECO:0000256" key="8">
    <source>
        <dbReference type="ARBA" id="ARBA00022840"/>
    </source>
</evidence>
<keyword evidence="9" id="KW-0238">DNA-binding</keyword>
<dbReference type="SUPFAM" id="SSF46785">
    <property type="entry name" value="Winged helix' DNA-binding domain"/>
    <property type="match status" value="1"/>
</dbReference>
<evidence type="ECO:0000256" key="4">
    <source>
        <dbReference type="ARBA" id="ARBA00022723"/>
    </source>
</evidence>
<evidence type="ECO:0000313" key="20">
    <source>
        <dbReference type="Proteomes" id="UP001216907"/>
    </source>
</evidence>
<evidence type="ECO:0000256" key="10">
    <source>
        <dbReference type="ARBA" id="ARBA00023235"/>
    </source>
</evidence>
<dbReference type="Gene3D" id="1.10.150.80">
    <property type="entry name" value="HRDC domain"/>
    <property type="match status" value="1"/>
</dbReference>
<dbReference type="PROSITE" id="PS50967">
    <property type="entry name" value="HRDC"/>
    <property type="match status" value="1"/>
</dbReference>
<dbReference type="Pfam" id="PF00271">
    <property type="entry name" value="Helicase_C"/>
    <property type="match status" value="1"/>
</dbReference>
<dbReference type="SMART" id="SM00490">
    <property type="entry name" value="HELICc"/>
    <property type="match status" value="1"/>
</dbReference>
<name>A0ABT6FDG8_9BACT</name>
<dbReference type="PANTHER" id="PTHR13710:SF105">
    <property type="entry name" value="ATP-DEPENDENT DNA HELICASE Q1"/>
    <property type="match status" value="1"/>
</dbReference>